<protein>
    <submittedName>
        <fullName evidence="2">Uncharacterized protein</fullName>
    </submittedName>
</protein>
<keyword evidence="3" id="KW-1185">Reference proteome</keyword>
<gene>
    <name evidence="2" type="ORF">T03_16761</name>
</gene>
<comment type="caution">
    <text evidence="2">The sequence shown here is derived from an EMBL/GenBank/DDBJ whole genome shotgun (WGS) entry which is preliminary data.</text>
</comment>
<proteinExistence type="predicted"/>
<organism evidence="2 3">
    <name type="scientific">Trichinella britovi</name>
    <name type="common">Parasitic roundworm</name>
    <dbReference type="NCBI Taxonomy" id="45882"/>
    <lineage>
        <taxon>Eukaryota</taxon>
        <taxon>Metazoa</taxon>
        <taxon>Ecdysozoa</taxon>
        <taxon>Nematoda</taxon>
        <taxon>Enoplea</taxon>
        <taxon>Dorylaimia</taxon>
        <taxon>Trichinellida</taxon>
        <taxon>Trichinellidae</taxon>
        <taxon>Trichinella</taxon>
    </lineage>
</organism>
<feature type="region of interest" description="Disordered" evidence="1">
    <location>
        <begin position="15"/>
        <end position="35"/>
    </location>
</feature>
<sequence>MSDCEHFFSFPTMEKPSSGHVVRNRTSSIQLISST</sequence>
<dbReference type="EMBL" id="JYDI01000184">
    <property type="protein sequence ID" value="KRY49169.1"/>
    <property type="molecule type" value="Genomic_DNA"/>
</dbReference>
<evidence type="ECO:0000313" key="2">
    <source>
        <dbReference type="EMBL" id="KRY49169.1"/>
    </source>
</evidence>
<evidence type="ECO:0000256" key="1">
    <source>
        <dbReference type="SAM" id="MobiDB-lite"/>
    </source>
</evidence>
<dbReference type="AlphaFoldDB" id="A0A0V1CIW6"/>
<feature type="compositionally biased region" description="Polar residues" evidence="1">
    <location>
        <begin position="24"/>
        <end position="35"/>
    </location>
</feature>
<name>A0A0V1CIW6_TRIBR</name>
<dbReference type="Proteomes" id="UP000054653">
    <property type="component" value="Unassembled WGS sequence"/>
</dbReference>
<reference evidence="2 3" key="1">
    <citation type="submission" date="2015-01" db="EMBL/GenBank/DDBJ databases">
        <title>Evolution of Trichinella species and genotypes.</title>
        <authorList>
            <person name="Korhonen P.K."/>
            <person name="Edoardo P."/>
            <person name="Giuseppe L.R."/>
            <person name="Gasser R.B."/>
        </authorList>
    </citation>
    <scope>NUCLEOTIDE SEQUENCE [LARGE SCALE GENOMIC DNA]</scope>
    <source>
        <strain evidence="2">ISS120</strain>
    </source>
</reference>
<evidence type="ECO:0000313" key="3">
    <source>
        <dbReference type="Proteomes" id="UP000054653"/>
    </source>
</evidence>
<accession>A0A0V1CIW6</accession>